<organism evidence="1">
    <name type="scientific">viral metagenome</name>
    <dbReference type="NCBI Taxonomy" id="1070528"/>
    <lineage>
        <taxon>unclassified sequences</taxon>
        <taxon>metagenomes</taxon>
        <taxon>organismal metagenomes</taxon>
    </lineage>
</organism>
<dbReference type="AlphaFoldDB" id="A0A6C0DCA4"/>
<proteinExistence type="predicted"/>
<name>A0A6C0DCA4_9ZZZZ</name>
<protein>
    <submittedName>
        <fullName evidence="1">Uncharacterized protein</fullName>
    </submittedName>
</protein>
<reference evidence="1" key="1">
    <citation type="journal article" date="2020" name="Nature">
        <title>Giant virus diversity and host interactions through global metagenomics.</title>
        <authorList>
            <person name="Schulz F."/>
            <person name="Roux S."/>
            <person name="Paez-Espino D."/>
            <person name="Jungbluth S."/>
            <person name="Walsh D.A."/>
            <person name="Denef V.J."/>
            <person name="McMahon K.D."/>
            <person name="Konstantinidis K.T."/>
            <person name="Eloe-Fadrosh E.A."/>
            <person name="Kyrpides N.C."/>
            <person name="Woyke T."/>
        </authorList>
    </citation>
    <scope>NUCLEOTIDE SEQUENCE</scope>
    <source>
        <strain evidence="1">GVMAG-M-3300023174-134</strain>
    </source>
</reference>
<evidence type="ECO:0000313" key="1">
    <source>
        <dbReference type="EMBL" id="QHT14011.1"/>
    </source>
</evidence>
<accession>A0A6C0DCA4</accession>
<sequence length="87" mass="10251">MNCDNNLIVCIDKSNKKPSEKPVNKIYENMFNNITKKIITNKELSMEDLDFIESLPCEKKMKIIREYDKKQKENAQIIETIKNTGLR</sequence>
<dbReference type="EMBL" id="MN739578">
    <property type="protein sequence ID" value="QHT14011.1"/>
    <property type="molecule type" value="Genomic_DNA"/>
</dbReference>